<accession>A0AAW3MRK8</accession>
<dbReference type="RefSeq" id="WP_059954305.1">
    <property type="nucleotide sequence ID" value="NZ_LPBJ01000047.1"/>
</dbReference>
<proteinExistence type="predicted"/>
<name>A0AAW3MRK8_9BURK</name>
<dbReference type="EMBL" id="LPBJ01000047">
    <property type="protein sequence ID" value="KVP98224.1"/>
    <property type="molecule type" value="Genomic_DNA"/>
</dbReference>
<organism evidence="1 2">
    <name type="scientific">Burkholderia ubonensis</name>
    <dbReference type="NCBI Taxonomy" id="101571"/>
    <lineage>
        <taxon>Bacteria</taxon>
        <taxon>Pseudomonadati</taxon>
        <taxon>Pseudomonadota</taxon>
        <taxon>Betaproteobacteria</taxon>
        <taxon>Burkholderiales</taxon>
        <taxon>Burkholderiaceae</taxon>
        <taxon>Burkholderia</taxon>
        <taxon>Burkholderia cepacia complex</taxon>
    </lineage>
</organism>
<dbReference type="Proteomes" id="UP000056453">
    <property type="component" value="Unassembled WGS sequence"/>
</dbReference>
<sequence length="63" mass="6587">MSAKSDEVLVLEAALKAVTDQFDEFVGACTGPDGKPIAPATKALMRAKACLPSRCPHAFNAKP</sequence>
<reference evidence="1 2" key="1">
    <citation type="submission" date="2015-11" db="EMBL/GenBank/DDBJ databases">
        <title>Expanding the genomic diversity of Burkholderia species for the development of highly accurate diagnostics.</title>
        <authorList>
            <person name="Sahl J."/>
            <person name="Keim P."/>
            <person name="Wagner D."/>
        </authorList>
    </citation>
    <scope>NUCLEOTIDE SEQUENCE [LARGE SCALE GENOMIC DNA]</scope>
    <source>
        <strain evidence="1 2">MSMB1808WGS</strain>
    </source>
</reference>
<keyword evidence="2" id="KW-1185">Reference proteome</keyword>
<gene>
    <name evidence="1" type="ORF">WJ96_06790</name>
</gene>
<protein>
    <submittedName>
        <fullName evidence="1">Uncharacterized protein</fullName>
    </submittedName>
</protein>
<evidence type="ECO:0000313" key="1">
    <source>
        <dbReference type="EMBL" id="KVP98224.1"/>
    </source>
</evidence>
<dbReference type="AlphaFoldDB" id="A0AAW3MRK8"/>
<comment type="caution">
    <text evidence="1">The sequence shown here is derived from an EMBL/GenBank/DDBJ whole genome shotgun (WGS) entry which is preliminary data.</text>
</comment>
<evidence type="ECO:0000313" key="2">
    <source>
        <dbReference type="Proteomes" id="UP000056453"/>
    </source>
</evidence>